<evidence type="ECO:0000313" key="1">
    <source>
        <dbReference type="EMBL" id="KAA3953308.1"/>
    </source>
</evidence>
<accession>A0A5M5C5X0</accession>
<evidence type="ECO:0000313" key="2">
    <source>
        <dbReference type="Proteomes" id="UP000323717"/>
    </source>
</evidence>
<sequence length="229" mass="26692">MRNIRAFFNKVYDIEISDEEYYVEEEHCLDHICNKLLTMDSTNKKSFCRMIVDHLFYNLGCMEDFNKTFTGKDMEHFRDRVDNASEGTKCLASFLLQLSAILLFCDIKLNDICVECDHPILLPDEYSKNIYEKLYFREDLKRKNKKSAGAKTTQQVDVVRTLLRSAGVEYNNDVKLSEFIEWLCGGSADSIRKNGIVPNTGYENEEVLKEKFLNIGIRYDRGRVTQQNT</sequence>
<reference evidence="1 2" key="1">
    <citation type="journal article" date="2019" name="Nat. Med.">
        <title>A library of human gut bacterial isolates paired with longitudinal multiomics data enables mechanistic microbiome research.</title>
        <authorList>
            <person name="Poyet M."/>
            <person name="Groussin M."/>
            <person name="Gibbons S.M."/>
            <person name="Avila-Pacheco J."/>
            <person name="Jiang X."/>
            <person name="Kearney S.M."/>
            <person name="Perrotta A.R."/>
            <person name="Berdy B."/>
            <person name="Zhao S."/>
            <person name="Lieberman T.D."/>
            <person name="Swanson P.K."/>
            <person name="Smith M."/>
            <person name="Roesemann S."/>
            <person name="Alexander J.E."/>
            <person name="Rich S.A."/>
            <person name="Livny J."/>
            <person name="Vlamakis H."/>
            <person name="Clish C."/>
            <person name="Bullock K."/>
            <person name="Deik A."/>
            <person name="Scott J."/>
            <person name="Pierce K.A."/>
            <person name="Xavier R.J."/>
            <person name="Alm E.J."/>
        </authorList>
    </citation>
    <scope>NUCLEOTIDE SEQUENCE [LARGE SCALE GENOMIC DNA]</scope>
    <source>
        <strain evidence="1 2">BIOML-A163</strain>
    </source>
</reference>
<comment type="caution">
    <text evidence="1">The sequence shown here is derived from an EMBL/GenBank/DDBJ whole genome shotgun (WGS) entry which is preliminary data.</text>
</comment>
<organism evidence="1 2">
    <name type="scientific">Bacteroides ovatus</name>
    <dbReference type="NCBI Taxonomy" id="28116"/>
    <lineage>
        <taxon>Bacteria</taxon>
        <taxon>Pseudomonadati</taxon>
        <taxon>Bacteroidota</taxon>
        <taxon>Bacteroidia</taxon>
        <taxon>Bacteroidales</taxon>
        <taxon>Bacteroidaceae</taxon>
        <taxon>Bacteroides</taxon>
    </lineage>
</organism>
<dbReference type="EMBL" id="VWLE01000056">
    <property type="protein sequence ID" value="KAA3953308.1"/>
    <property type="molecule type" value="Genomic_DNA"/>
</dbReference>
<dbReference type="AlphaFoldDB" id="A0A5M5C5X0"/>
<name>A0A5M5C5X0_BACOV</name>
<gene>
    <name evidence="1" type="ORF">F3D71_06385</name>
</gene>
<dbReference type="RefSeq" id="WP_008774715.1">
    <property type="nucleotide sequence ID" value="NZ_JADNAE010000002.1"/>
</dbReference>
<proteinExistence type="predicted"/>
<dbReference type="Proteomes" id="UP000323717">
    <property type="component" value="Unassembled WGS sequence"/>
</dbReference>
<protein>
    <submittedName>
        <fullName evidence="1">Uncharacterized protein</fullName>
    </submittedName>
</protein>